<protein>
    <submittedName>
        <fullName evidence="2">Uncharacterized protein</fullName>
    </submittedName>
</protein>
<dbReference type="Proteomes" id="UP000193380">
    <property type="component" value="Unassembled WGS sequence"/>
</dbReference>
<reference evidence="2" key="2">
    <citation type="submission" date="2014-03" db="EMBL/GenBank/DDBJ databases">
        <authorList>
            <person name="Genoscope - CEA"/>
        </authorList>
    </citation>
    <scope>NUCLEOTIDE SEQUENCE</scope>
</reference>
<evidence type="ECO:0000256" key="1">
    <source>
        <dbReference type="SAM" id="MobiDB-lite"/>
    </source>
</evidence>
<proteinExistence type="predicted"/>
<dbReference type="PaxDb" id="8022-A0A060YB62"/>
<accession>A0A060YB62</accession>
<feature type="region of interest" description="Disordered" evidence="1">
    <location>
        <begin position="1"/>
        <end position="36"/>
    </location>
</feature>
<dbReference type="PANTHER" id="PTHR13497:SF3">
    <property type="entry name" value="HISTONE DEACETYLASE COMPLEX SUBUNIT SAP130"/>
    <property type="match status" value="1"/>
</dbReference>
<dbReference type="AlphaFoldDB" id="A0A060YB62"/>
<dbReference type="STRING" id="8022.A0A060YB62"/>
<evidence type="ECO:0000313" key="2">
    <source>
        <dbReference type="EMBL" id="CDQ88722.1"/>
    </source>
</evidence>
<dbReference type="PANTHER" id="PTHR13497">
    <property type="entry name" value="HISTONE DEACETYLASE COMPLEX SUBUNIT SAP130"/>
    <property type="match status" value="1"/>
</dbReference>
<dbReference type="GO" id="GO:0070822">
    <property type="term" value="C:Sin3-type complex"/>
    <property type="evidence" value="ECO:0007669"/>
    <property type="project" value="TreeGrafter"/>
</dbReference>
<sequence>MWTTMAPRTIQPAAGEEKKPCRSEKTSRGLEWSDPTPRLVDTLSKSYLIVPPQVPALSQQVPNKAGTPGQPVTVFNPPVQLLQAQPAALVDGQIKAALKSLVPSRLIAPAPASSQGQGGHIPLPLPPKVQPALLGHITVTLESHIAPTSSIPVATISGQQGHSSNRHHLVPANIQIIRSPSVPQHTFTSHLPRGAVAAAVMSSCKGPAVLRPASGASAVHHVNHQSIQVLTPALLRLNCIIMAGGL</sequence>
<dbReference type="EMBL" id="FR908901">
    <property type="protein sequence ID" value="CDQ88722.1"/>
    <property type="molecule type" value="Genomic_DNA"/>
</dbReference>
<dbReference type="GO" id="GO:0000122">
    <property type="term" value="P:negative regulation of transcription by RNA polymerase II"/>
    <property type="evidence" value="ECO:0007669"/>
    <property type="project" value="TreeGrafter"/>
</dbReference>
<evidence type="ECO:0000313" key="3">
    <source>
        <dbReference type="Proteomes" id="UP000193380"/>
    </source>
</evidence>
<feature type="compositionally biased region" description="Basic and acidic residues" evidence="1">
    <location>
        <begin position="15"/>
        <end position="28"/>
    </location>
</feature>
<name>A0A060YB62_ONCMY</name>
<organism evidence="2 3">
    <name type="scientific">Oncorhynchus mykiss</name>
    <name type="common">Rainbow trout</name>
    <name type="synonym">Salmo gairdneri</name>
    <dbReference type="NCBI Taxonomy" id="8022"/>
    <lineage>
        <taxon>Eukaryota</taxon>
        <taxon>Metazoa</taxon>
        <taxon>Chordata</taxon>
        <taxon>Craniata</taxon>
        <taxon>Vertebrata</taxon>
        <taxon>Euteleostomi</taxon>
        <taxon>Actinopterygii</taxon>
        <taxon>Neopterygii</taxon>
        <taxon>Teleostei</taxon>
        <taxon>Protacanthopterygii</taxon>
        <taxon>Salmoniformes</taxon>
        <taxon>Salmonidae</taxon>
        <taxon>Salmoninae</taxon>
        <taxon>Oncorhynchus</taxon>
    </lineage>
</organism>
<reference evidence="2" key="1">
    <citation type="journal article" date="2014" name="Nat. Commun.">
        <title>The rainbow trout genome provides novel insights into evolution after whole-genome duplication in vertebrates.</title>
        <authorList>
            <person name="Berthelot C."/>
            <person name="Brunet F."/>
            <person name="Chalopin D."/>
            <person name="Juanchich A."/>
            <person name="Bernard M."/>
            <person name="Noel B."/>
            <person name="Bento P."/>
            <person name="Da Silva C."/>
            <person name="Labadie K."/>
            <person name="Alberti A."/>
            <person name="Aury J.M."/>
            <person name="Louis A."/>
            <person name="Dehais P."/>
            <person name="Bardou P."/>
            <person name="Montfort J."/>
            <person name="Klopp C."/>
            <person name="Cabau C."/>
            <person name="Gaspin C."/>
            <person name="Thorgaard G.H."/>
            <person name="Boussaha M."/>
            <person name="Quillet E."/>
            <person name="Guyomard R."/>
            <person name="Galiana D."/>
            <person name="Bobe J."/>
            <person name="Volff J.N."/>
            <person name="Genet C."/>
            <person name="Wincker P."/>
            <person name="Jaillon O."/>
            <person name="Roest Crollius H."/>
            <person name="Guiguen Y."/>
        </authorList>
    </citation>
    <scope>NUCLEOTIDE SEQUENCE [LARGE SCALE GENOMIC DNA]</scope>
</reference>
<gene>
    <name evidence="2" type="ORF">GSONMT00061821001</name>
</gene>
<dbReference type="InterPro" id="IPR024137">
    <property type="entry name" value="His_deAcase_cplx_SAP130"/>
</dbReference>